<name>A0A0P6XHU7_9CHLR</name>
<gene>
    <name evidence="2" type="ORF">SE15_07720</name>
</gene>
<comment type="caution">
    <text evidence="2">The sequence shown here is derived from an EMBL/GenBank/DDBJ whole genome shotgun (WGS) entry which is preliminary data.</text>
</comment>
<dbReference type="OrthoDB" id="164319at2"/>
<dbReference type="Proteomes" id="UP000050544">
    <property type="component" value="Unassembled WGS sequence"/>
</dbReference>
<keyword evidence="1" id="KW-0472">Membrane</keyword>
<proteinExistence type="predicted"/>
<reference evidence="2 3" key="1">
    <citation type="submission" date="2015-07" db="EMBL/GenBank/DDBJ databases">
        <title>Whole genome sequence of Thermanaerothrix daxensis DSM 23592.</title>
        <authorList>
            <person name="Hemp J."/>
            <person name="Ward L.M."/>
            <person name="Pace L.A."/>
            <person name="Fischer W.W."/>
        </authorList>
    </citation>
    <scope>NUCLEOTIDE SEQUENCE [LARGE SCALE GENOMIC DNA]</scope>
    <source>
        <strain evidence="2 3">GNS-1</strain>
    </source>
</reference>
<keyword evidence="3" id="KW-1185">Reference proteome</keyword>
<dbReference type="AlphaFoldDB" id="A0A0P6XHU7"/>
<evidence type="ECO:0000313" key="2">
    <source>
        <dbReference type="EMBL" id="KPL83144.1"/>
    </source>
</evidence>
<keyword evidence="1" id="KW-1133">Transmembrane helix</keyword>
<accession>A0A0P6XHU7</accession>
<dbReference type="STRING" id="869279.SE15_07720"/>
<protein>
    <submittedName>
        <fullName evidence="2">Uncharacterized protein</fullName>
    </submittedName>
</protein>
<dbReference type="EMBL" id="LGKO01000004">
    <property type="protein sequence ID" value="KPL83144.1"/>
    <property type="molecule type" value="Genomic_DNA"/>
</dbReference>
<feature type="transmembrane region" description="Helical" evidence="1">
    <location>
        <begin position="84"/>
        <end position="105"/>
    </location>
</feature>
<evidence type="ECO:0000256" key="1">
    <source>
        <dbReference type="SAM" id="Phobius"/>
    </source>
</evidence>
<keyword evidence="1" id="KW-0812">Transmembrane</keyword>
<sequence length="109" mass="11758">MMPFEMTKNDFFFTMAGLLLLLGVVCFLMGLITLASRVLGSDIQRLATQTTKIIQKGISEEIAGLVGNAATLIESLNQLVHTTAGIGVFLMLVGMLLILASYLLVVRIV</sequence>
<organism evidence="2 3">
    <name type="scientific">Thermanaerothrix daxensis</name>
    <dbReference type="NCBI Taxonomy" id="869279"/>
    <lineage>
        <taxon>Bacteria</taxon>
        <taxon>Bacillati</taxon>
        <taxon>Chloroflexota</taxon>
        <taxon>Anaerolineae</taxon>
        <taxon>Anaerolineales</taxon>
        <taxon>Anaerolineaceae</taxon>
        <taxon>Thermanaerothrix</taxon>
    </lineage>
</organism>
<dbReference type="RefSeq" id="WP_054521538.1">
    <property type="nucleotide sequence ID" value="NZ_LGKO01000004.1"/>
</dbReference>
<evidence type="ECO:0000313" key="3">
    <source>
        <dbReference type="Proteomes" id="UP000050544"/>
    </source>
</evidence>